<dbReference type="Pfam" id="PF00400">
    <property type="entry name" value="WD40"/>
    <property type="match status" value="3"/>
</dbReference>
<dbReference type="InterPro" id="IPR015943">
    <property type="entry name" value="WD40/YVTN_repeat-like_dom_sf"/>
</dbReference>
<evidence type="ECO:0000256" key="7">
    <source>
        <dbReference type="ARBA" id="ARBA00023274"/>
    </source>
</evidence>
<evidence type="ECO:0000313" key="11">
    <source>
        <dbReference type="Proteomes" id="UP000015354"/>
    </source>
</evidence>
<dbReference type="GO" id="GO:1990904">
    <property type="term" value="C:ribonucleoprotein complex"/>
    <property type="evidence" value="ECO:0007669"/>
    <property type="project" value="UniProtKB-KW"/>
</dbReference>
<dbReference type="Proteomes" id="UP000015354">
    <property type="component" value="Unassembled WGS sequence"/>
</dbReference>
<name>S9WH50_9TRYP</name>
<feature type="repeat" description="WD" evidence="8">
    <location>
        <begin position="261"/>
        <end position="296"/>
    </location>
</feature>
<dbReference type="InterPro" id="IPR019775">
    <property type="entry name" value="WD40_repeat_CS"/>
</dbReference>
<dbReference type="PANTHER" id="PTHR22850">
    <property type="entry name" value="WD40 REPEAT FAMILY"/>
    <property type="match status" value="1"/>
</dbReference>
<reference evidence="10 11" key="1">
    <citation type="journal article" date="2013" name="PLoS ONE">
        <title>Predicting the Proteins of Angomonas deanei, Strigomonas culicis and Their Respective Endosymbionts Reveals New Aspects of the Trypanosomatidae Family.</title>
        <authorList>
            <person name="Motta M.C."/>
            <person name="Martins A.C."/>
            <person name="de Souza S.S."/>
            <person name="Catta-Preta C.M."/>
            <person name="Silva R."/>
            <person name="Klein C.C."/>
            <person name="de Almeida L.G."/>
            <person name="de Lima Cunha O."/>
            <person name="Ciapina L.P."/>
            <person name="Brocchi M."/>
            <person name="Colabardini A.C."/>
            <person name="de Araujo Lima B."/>
            <person name="Machado C.R."/>
            <person name="de Almeida Soares C.M."/>
            <person name="Probst C.M."/>
            <person name="de Menezes C.B."/>
            <person name="Thompson C.E."/>
            <person name="Bartholomeu D.C."/>
            <person name="Gradia D.F."/>
            <person name="Pavoni D.P."/>
            <person name="Grisard E.C."/>
            <person name="Fantinatti-Garboggini F."/>
            <person name="Marchini F.K."/>
            <person name="Rodrigues-Luiz G.F."/>
            <person name="Wagner G."/>
            <person name="Goldman G.H."/>
            <person name="Fietto J.L."/>
            <person name="Elias M.C."/>
            <person name="Goldman M.H."/>
            <person name="Sagot M.F."/>
            <person name="Pereira M."/>
            <person name="Stoco P.H."/>
            <person name="de Mendonca-Neto R.P."/>
            <person name="Teixeira S.M."/>
            <person name="Maciel T.E."/>
            <person name="de Oliveira Mendes T.A."/>
            <person name="Urmenyi T.P."/>
            <person name="de Souza W."/>
            <person name="Schenkman S."/>
            <person name="de Vasconcelos A.T."/>
        </authorList>
    </citation>
    <scope>NUCLEOTIDE SEQUENCE [LARGE SCALE GENOMIC DNA]</scope>
</reference>
<dbReference type="InterPro" id="IPR036322">
    <property type="entry name" value="WD40_repeat_dom_sf"/>
</dbReference>
<dbReference type="PROSITE" id="PS00678">
    <property type="entry name" value="WD_REPEATS_1"/>
    <property type="match status" value="3"/>
</dbReference>
<evidence type="ECO:0000256" key="1">
    <source>
        <dbReference type="ARBA" id="ARBA00004123"/>
    </source>
</evidence>
<dbReference type="SUPFAM" id="SSF50978">
    <property type="entry name" value="WD40 repeat-like"/>
    <property type="match status" value="1"/>
</dbReference>
<dbReference type="GO" id="GO:0006325">
    <property type="term" value="P:chromatin organization"/>
    <property type="evidence" value="ECO:0007669"/>
    <property type="project" value="UniProtKB-KW"/>
</dbReference>
<dbReference type="InterPro" id="IPR050459">
    <property type="entry name" value="WD_repeat_RBAP46/RBAP48/MSI1"/>
</dbReference>
<feature type="repeat" description="WD" evidence="8">
    <location>
        <begin position="217"/>
        <end position="252"/>
    </location>
</feature>
<dbReference type="InterPro" id="IPR020472">
    <property type="entry name" value="WD40_PAC1"/>
</dbReference>
<proteinExistence type="predicted"/>
<dbReference type="InterPro" id="IPR001680">
    <property type="entry name" value="WD40_rpt"/>
</dbReference>
<organism evidence="10 11">
    <name type="scientific">Strigomonas culicis</name>
    <dbReference type="NCBI Taxonomy" id="28005"/>
    <lineage>
        <taxon>Eukaryota</taxon>
        <taxon>Discoba</taxon>
        <taxon>Euglenozoa</taxon>
        <taxon>Kinetoplastea</taxon>
        <taxon>Metakinetoplastina</taxon>
        <taxon>Trypanosomatida</taxon>
        <taxon>Trypanosomatidae</taxon>
        <taxon>Strigomonadinae</taxon>
        <taxon>Strigomonas</taxon>
    </lineage>
</organism>
<gene>
    <name evidence="10" type="ORF">STCU_01255</name>
</gene>
<evidence type="ECO:0000256" key="4">
    <source>
        <dbReference type="ARBA" id="ARBA00022853"/>
    </source>
</evidence>
<evidence type="ECO:0000256" key="6">
    <source>
        <dbReference type="ARBA" id="ARBA00023242"/>
    </source>
</evidence>
<keyword evidence="2 8" id="KW-0853">WD repeat</keyword>
<sequence>MHTLEWPSLAVEWIPDRRFADPERDYTLNYVLVGTQAARGQPNVVRVMEVAVANPEAAGVMYDLYGDADMDHGDAEMEEMYKACVDPGKLFTNVQGHLACEQVVHVDAPVLRIRALPVETNIVAVKTASGFVGVYNLVQDLATDARGHTVPEALLRGHKAGGFGLAWNVAKLGHIASGGDDGLVNYWDIQHRISVDYVEGGAGPDLIGPEVQPLQRLTGHSDVVTDVTWHETHGHLLASASMDGDVRIWDTRFNTVCTTISGAHVGGTTSAQFHPVGAFQLATGGMDSAVHLWDIRRPHDPVVALAYHGRAVQAVQWSPFDERVLASSGDDGRVVVWDIGKASLPYAYSEEGLAPPEVSFVHLGHMGRVTAHAWSRCRQDPLLMASTDTVNGLQIYRPRESVVKDFIPSLMR</sequence>
<evidence type="ECO:0000256" key="5">
    <source>
        <dbReference type="ARBA" id="ARBA00022980"/>
    </source>
</evidence>
<protein>
    <submittedName>
        <fullName evidence="10">Histone-binding protein RBBP7</fullName>
    </submittedName>
</protein>
<comment type="subcellular location">
    <subcellularLocation>
        <location evidence="1">Nucleus</location>
    </subcellularLocation>
</comment>
<evidence type="ECO:0000256" key="3">
    <source>
        <dbReference type="ARBA" id="ARBA00022737"/>
    </source>
</evidence>
<dbReference type="Gene3D" id="2.130.10.10">
    <property type="entry name" value="YVTN repeat-like/Quinoprotein amine dehydrogenase"/>
    <property type="match status" value="1"/>
</dbReference>
<keyword evidence="11" id="KW-1185">Reference proteome</keyword>
<dbReference type="PROSITE" id="PS50082">
    <property type="entry name" value="WD_REPEATS_2"/>
    <property type="match status" value="4"/>
</dbReference>
<feature type="repeat" description="WD" evidence="8">
    <location>
        <begin position="305"/>
        <end position="339"/>
    </location>
</feature>
<keyword evidence="7" id="KW-0687">Ribonucleoprotein</keyword>
<dbReference type="InterPro" id="IPR022052">
    <property type="entry name" value="Histone-bd_RBBP4-like_N"/>
</dbReference>
<keyword evidence="4" id="KW-0156">Chromatin regulator</keyword>
<evidence type="ECO:0000256" key="8">
    <source>
        <dbReference type="PROSITE-ProRule" id="PRU00221"/>
    </source>
</evidence>
<accession>S9WH50</accession>
<dbReference type="EMBL" id="ATMH01001255">
    <property type="protein sequence ID" value="EPY35090.1"/>
    <property type="molecule type" value="Genomic_DNA"/>
</dbReference>
<keyword evidence="5" id="KW-0689">Ribosomal protein</keyword>
<dbReference type="GO" id="GO:0005634">
    <property type="term" value="C:nucleus"/>
    <property type="evidence" value="ECO:0007669"/>
    <property type="project" value="UniProtKB-SubCell"/>
</dbReference>
<dbReference type="SMART" id="SM00320">
    <property type="entry name" value="WD40"/>
    <property type="match status" value="4"/>
</dbReference>
<dbReference type="OrthoDB" id="277949at2759"/>
<comment type="caution">
    <text evidence="10">The sequence shown here is derived from an EMBL/GenBank/DDBJ whole genome shotgun (WGS) entry which is preliminary data.</text>
</comment>
<dbReference type="Pfam" id="PF12265">
    <property type="entry name" value="CAF1C_H4-bd"/>
    <property type="match status" value="1"/>
</dbReference>
<keyword evidence="3" id="KW-0677">Repeat</keyword>
<feature type="domain" description="Histone-binding protein RBBP4-like N-terminal" evidence="9">
    <location>
        <begin position="2"/>
        <end position="51"/>
    </location>
</feature>
<dbReference type="GO" id="GO:0005840">
    <property type="term" value="C:ribosome"/>
    <property type="evidence" value="ECO:0007669"/>
    <property type="project" value="UniProtKB-KW"/>
</dbReference>
<evidence type="ECO:0000259" key="9">
    <source>
        <dbReference type="Pfam" id="PF12265"/>
    </source>
</evidence>
<keyword evidence="6" id="KW-0539">Nucleus</keyword>
<dbReference type="PRINTS" id="PR00320">
    <property type="entry name" value="GPROTEINBRPT"/>
</dbReference>
<evidence type="ECO:0000256" key="2">
    <source>
        <dbReference type="ARBA" id="ARBA00022574"/>
    </source>
</evidence>
<evidence type="ECO:0000313" key="10">
    <source>
        <dbReference type="EMBL" id="EPY35090.1"/>
    </source>
</evidence>
<feature type="repeat" description="WD" evidence="8">
    <location>
        <begin position="155"/>
        <end position="190"/>
    </location>
</feature>
<dbReference type="AlphaFoldDB" id="S9WH50"/>
<dbReference type="PROSITE" id="PS50294">
    <property type="entry name" value="WD_REPEATS_REGION"/>
    <property type="match status" value="2"/>
</dbReference>